<dbReference type="Proteomes" id="UP000184076">
    <property type="component" value="Unassembled WGS sequence"/>
</dbReference>
<keyword evidence="2" id="KW-1185">Reference proteome</keyword>
<gene>
    <name evidence="1" type="ORF">SAMN02745206_00175</name>
</gene>
<reference evidence="2" key="1">
    <citation type="submission" date="2016-11" db="EMBL/GenBank/DDBJ databases">
        <authorList>
            <person name="Varghese N."/>
            <person name="Submissions S."/>
        </authorList>
    </citation>
    <scope>NUCLEOTIDE SEQUENCE [LARGE SCALE GENOMIC DNA]</scope>
    <source>
        <strain evidence="2">DSM 9756</strain>
    </source>
</reference>
<dbReference type="RefSeq" id="WP_073036040.1">
    <property type="nucleotide sequence ID" value="NZ_FQVB01000003.1"/>
</dbReference>
<name>A0A1M4SSU4_9BACT</name>
<accession>A0A1M4SSU4</accession>
<protein>
    <recommendedName>
        <fullName evidence="3">Lipoprotein</fullName>
    </recommendedName>
</protein>
<dbReference type="PROSITE" id="PS51257">
    <property type="entry name" value="PROKAR_LIPOPROTEIN"/>
    <property type="match status" value="1"/>
</dbReference>
<dbReference type="AlphaFoldDB" id="A0A1M4SSU4"/>
<dbReference type="STRING" id="1121391.SAMN02745206_00175"/>
<evidence type="ECO:0008006" key="3">
    <source>
        <dbReference type="Google" id="ProtNLM"/>
    </source>
</evidence>
<sequence>MNRRFGTVVMVTALLTLSLGGCAWFQRETPAGTEQTPQPAAASAPMFYDFQDIPVPGELSLQSDQSTVFQGGGVKTGLLVFKGRVDPGSVINFFQVSLAREKWRMKGSIRYRKSLLLFEKDDRFCIINVYEGHLYTYVEIYVVPTM</sequence>
<dbReference type="OrthoDB" id="9794844at2"/>
<dbReference type="EMBL" id="FQVB01000003">
    <property type="protein sequence ID" value="SHE35212.1"/>
    <property type="molecule type" value="Genomic_DNA"/>
</dbReference>
<evidence type="ECO:0000313" key="1">
    <source>
        <dbReference type="EMBL" id="SHE35212.1"/>
    </source>
</evidence>
<evidence type="ECO:0000313" key="2">
    <source>
        <dbReference type="Proteomes" id="UP000184076"/>
    </source>
</evidence>
<proteinExistence type="predicted"/>
<organism evidence="1 2">
    <name type="scientific">Desulfacinum infernum DSM 9756</name>
    <dbReference type="NCBI Taxonomy" id="1121391"/>
    <lineage>
        <taxon>Bacteria</taxon>
        <taxon>Pseudomonadati</taxon>
        <taxon>Thermodesulfobacteriota</taxon>
        <taxon>Syntrophobacteria</taxon>
        <taxon>Syntrophobacterales</taxon>
        <taxon>Syntrophobacteraceae</taxon>
        <taxon>Desulfacinum</taxon>
    </lineage>
</organism>